<keyword evidence="2" id="KW-0472">Membrane</keyword>
<gene>
    <name evidence="3" type="ORF">TRSC58_01132</name>
</gene>
<evidence type="ECO:0000256" key="2">
    <source>
        <dbReference type="SAM" id="Phobius"/>
    </source>
</evidence>
<feature type="region of interest" description="Disordered" evidence="1">
    <location>
        <begin position="81"/>
        <end position="108"/>
    </location>
</feature>
<evidence type="ECO:0000313" key="4">
    <source>
        <dbReference type="Proteomes" id="UP000031737"/>
    </source>
</evidence>
<name>A0A061JCX7_TRYRA</name>
<proteinExistence type="predicted"/>
<accession>A0A061JCX7</accession>
<dbReference type="EMBL" id="AUPL01001132">
    <property type="protein sequence ID" value="ESL11127.1"/>
    <property type="molecule type" value="Genomic_DNA"/>
</dbReference>
<keyword evidence="2" id="KW-1133">Transmembrane helix</keyword>
<evidence type="ECO:0000256" key="1">
    <source>
        <dbReference type="SAM" id="MobiDB-lite"/>
    </source>
</evidence>
<dbReference type="AlphaFoldDB" id="A0A061JCX7"/>
<dbReference type="VEuPathDB" id="TriTrypDB:TRSC58_01132"/>
<organism evidence="3 4">
    <name type="scientific">Trypanosoma rangeli SC58</name>
    <dbReference type="NCBI Taxonomy" id="429131"/>
    <lineage>
        <taxon>Eukaryota</taxon>
        <taxon>Discoba</taxon>
        <taxon>Euglenozoa</taxon>
        <taxon>Kinetoplastea</taxon>
        <taxon>Metakinetoplastina</taxon>
        <taxon>Trypanosomatida</taxon>
        <taxon>Trypanosomatidae</taxon>
        <taxon>Trypanosoma</taxon>
        <taxon>Herpetosoma</taxon>
    </lineage>
</organism>
<keyword evidence="4" id="KW-1185">Reference proteome</keyword>
<reference evidence="3 4" key="1">
    <citation type="submission" date="2013-07" db="EMBL/GenBank/DDBJ databases">
        <authorList>
            <person name="Stoco P.H."/>
            <person name="Wagner G."/>
            <person name="Gerber A."/>
            <person name="Zaha A."/>
            <person name="Thompson C."/>
            <person name="Bartholomeu D.C."/>
            <person name="Luckemeyer D.D."/>
            <person name="Bahia D."/>
            <person name="Loreto E."/>
            <person name="Prestes E.B."/>
            <person name="Lima F.M."/>
            <person name="Rodrigues-Luiz G."/>
            <person name="Vallejo G.A."/>
            <person name="Filho J.F."/>
            <person name="Monteiro K.M."/>
            <person name="Tyler K.M."/>
            <person name="de Almeida L.G."/>
            <person name="Ortiz M.F."/>
            <person name="Siervo M.A."/>
            <person name="de Moraes M.H."/>
            <person name="Cunha O.L."/>
            <person name="Mendonca-Neto R."/>
            <person name="Silva R."/>
            <person name="Teixeira S.M."/>
            <person name="Murta S.M."/>
            <person name="Sincero T.C."/>
            <person name="Mendes T.A."/>
            <person name="Urmenyi T.P."/>
            <person name="Silva V.G."/>
            <person name="da Rocha W.D."/>
            <person name="Andersson B."/>
            <person name="Romanha A.J."/>
            <person name="Steindel M."/>
            <person name="de Vasconcelos A.T."/>
            <person name="Grisard E.C."/>
        </authorList>
    </citation>
    <scope>NUCLEOTIDE SEQUENCE [LARGE SCALE GENOMIC DNA]</scope>
    <source>
        <strain evidence="3 4">SC58</strain>
    </source>
</reference>
<sequence length="108" mass="11760">MNRALYGEWYTRQAEMQGGTLCYGRQCVLMPILVCLGASLSSVLSALYIHWDYSSFCRKMLELRAQKLASLISRAANHSARNGVNSLRGNGDAAVGETRKVAESTAGS</sequence>
<keyword evidence="2" id="KW-0812">Transmembrane</keyword>
<evidence type="ECO:0000313" key="3">
    <source>
        <dbReference type="EMBL" id="ESL11127.1"/>
    </source>
</evidence>
<dbReference type="Proteomes" id="UP000031737">
    <property type="component" value="Unassembled WGS sequence"/>
</dbReference>
<comment type="caution">
    <text evidence="3">The sequence shown here is derived from an EMBL/GenBank/DDBJ whole genome shotgun (WGS) entry which is preliminary data.</text>
</comment>
<feature type="transmembrane region" description="Helical" evidence="2">
    <location>
        <begin position="28"/>
        <end position="51"/>
    </location>
</feature>
<protein>
    <submittedName>
        <fullName evidence="3">Uncharacterized protein</fullName>
    </submittedName>
</protein>